<reference evidence="2 3" key="1">
    <citation type="submission" date="2020-06" db="EMBL/GenBank/DDBJ databases">
        <title>Dyadobacter sandarakinus sp. nov., isolated from the soil of the Arctic Yellow River Station.</title>
        <authorList>
            <person name="Zhang Y."/>
            <person name="Peng F."/>
        </authorList>
    </citation>
    <scope>NUCLEOTIDE SEQUENCE [LARGE SCALE GENOMIC DNA]</scope>
    <source>
        <strain evidence="2 3">Q3-56</strain>
    </source>
</reference>
<gene>
    <name evidence="2" type="ORF">HWI92_10080</name>
</gene>
<keyword evidence="1" id="KW-0472">Membrane</keyword>
<sequence>MNWFIAGVVVHVCGIILVAANALIDHFNGSSSDNAAVNLLGLAMVVILGIAFALKSSGMLAAANILLWIPGFPMAILFLFFLFYLILSYCSGTGWQ</sequence>
<keyword evidence="1" id="KW-0812">Transmembrane</keyword>
<dbReference type="RefSeq" id="WP_204663326.1">
    <property type="nucleotide sequence ID" value="NZ_CP056775.1"/>
</dbReference>
<dbReference type="EMBL" id="CP056775">
    <property type="protein sequence ID" value="QRR01227.1"/>
    <property type="molecule type" value="Genomic_DNA"/>
</dbReference>
<name>A0ABX7I6X3_9BACT</name>
<evidence type="ECO:0000256" key="1">
    <source>
        <dbReference type="SAM" id="Phobius"/>
    </source>
</evidence>
<feature type="transmembrane region" description="Helical" evidence="1">
    <location>
        <begin position="66"/>
        <end position="87"/>
    </location>
</feature>
<accession>A0ABX7I6X3</accession>
<evidence type="ECO:0000313" key="2">
    <source>
        <dbReference type="EMBL" id="QRR01227.1"/>
    </source>
</evidence>
<protein>
    <submittedName>
        <fullName evidence="2">Uncharacterized protein</fullName>
    </submittedName>
</protein>
<proteinExistence type="predicted"/>
<feature type="transmembrane region" description="Helical" evidence="1">
    <location>
        <begin position="6"/>
        <end position="24"/>
    </location>
</feature>
<keyword evidence="1" id="KW-1133">Transmembrane helix</keyword>
<organism evidence="2 3">
    <name type="scientific">Dyadobacter sandarakinus</name>
    <dbReference type="NCBI Taxonomy" id="2747268"/>
    <lineage>
        <taxon>Bacteria</taxon>
        <taxon>Pseudomonadati</taxon>
        <taxon>Bacteroidota</taxon>
        <taxon>Cytophagia</taxon>
        <taxon>Cytophagales</taxon>
        <taxon>Spirosomataceae</taxon>
        <taxon>Dyadobacter</taxon>
    </lineage>
</organism>
<dbReference type="Proteomes" id="UP000612680">
    <property type="component" value="Chromosome"/>
</dbReference>
<feature type="transmembrane region" description="Helical" evidence="1">
    <location>
        <begin position="36"/>
        <end position="54"/>
    </location>
</feature>
<evidence type="ECO:0000313" key="3">
    <source>
        <dbReference type="Proteomes" id="UP000612680"/>
    </source>
</evidence>
<keyword evidence="3" id="KW-1185">Reference proteome</keyword>